<dbReference type="InterPro" id="IPR000515">
    <property type="entry name" value="MetI-like"/>
</dbReference>
<feature type="transmembrane region" description="Helical" evidence="7">
    <location>
        <begin position="137"/>
        <end position="161"/>
    </location>
</feature>
<evidence type="ECO:0000259" key="8">
    <source>
        <dbReference type="PROSITE" id="PS50928"/>
    </source>
</evidence>
<feature type="transmembrane region" description="Helical" evidence="7">
    <location>
        <begin position="102"/>
        <end position="125"/>
    </location>
</feature>
<dbReference type="Proteomes" id="UP000269198">
    <property type="component" value="Unassembled WGS sequence"/>
</dbReference>
<dbReference type="InterPro" id="IPR035906">
    <property type="entry name" value="MetI-like_sf"/>
</dbReference>
<evidence type="ECO:0000256" key="1">
    <source>
        <dbReference type="ARBA" id="ARBA00004651"/>
    </source>
</evidence>
<dbReference type="PROSITE" id="PS50928">
    <property type="entry name" value="ABC_TM1"/>
    <property type="match status" value="1"/>
</dbReference>
<dbReference type="AlphaFoldDB" id="A0A3N0E5G3"/>
<evidence type="ECO:0000313" key="10">
    <source>
        <dbReference type="Proteomes" id="UP000269198"/>
    </source>
</evidence>
<feature type="transmembrane region" description="Helical" evidence="7">
    <location>
        <begin position="295"/>
        <end position="321"/>
    </location>
</feature>
<feature type="domain" description="ABC transmembrane type-1" evidence="8">
    <location>
        <begin position="102"/>
        <end position="312"/>
    </location>
</feature>
<dbReference type="Pfam" id="PF19300">
    <property type="entry name" value="BPD_transp_1_N"/>
    <property type="match status" value="1"/>
</dbReference>
<protein>
    <submittedName>
        <fullName evidence="9">ABC transporter permease</fullName>
    </submittedName>
</protein>
<evidence type="ECO:0000256" key="6">
    <source>
        <dbReference type="ARBA" id="ARBA00023136"/>
    </source>
</evidence>
<evidence type="ECO:0000256" key="3">
    <source>
        <dbReference type="ARBA" id="ARBA00022475"/>
    </source>
</evidence>
<dbReference type="Pfam" id="PF00528">
    <property type="entry name" value="BPD_transp_1"/>
    <property type="match status" value="1"/>
</dbReference>
<keyword evidence="6 7" id="KW-0472">Membrane</keyword>
<organism evidence="9 10">
    <name type="scientific">Halostreptopolyspora alba</name>
    <dbReference type="NCBI Taxonomy" id="2487137"/>
    <lineage>
        <taxon>Bacteria</taxon>
        <taxon>Bacillati</taxon>
        <taxon>Actinomycetota</taxon>
        <taxon>Actinomycetes</taxon>
        <taxon>Streptosporangiales</taxon>
        <taxon>Nocardiopsidaceae</taxon>
        <taxon>Halostreptopolyspora</taxon>
    </lineage>
</organism>
<proteinExistence type="inferred from homology"/>
<keyword evidence="2 7" id="KW-0813">Transport</keyword>
<dbReference type="PANTHER" id="PTHR43163">
    <property type="entry name" value="DIPEPTIDE TRANSPORT SYSTEM PERMEASE PROTEIN DPPB-RELATED"/>
    <property type="match status" value="1"/>
</dbReference>
<dbReference type="Gene3D" id="1.10.3720.10">
    <property type="entry name" value="MetI-like"/>
    <property type="match status" value="1"/>
</dbReference>
<keyword evidence="4 7" id="KW-0812">Transmembrane</keyword>
<dbReference type="GO" id="GO:0055085">
    <property type="term" value="P:transmembrane transport"/>
    <property type="evidence" value="ECO:0007669"/>
    <property type="project" value="InterPro"/>
</dbReference>
<comment type="subcellular location">
    <subcellularLocation>
        <location evidence="1 7">Cell membrane</location>
        <topology evidence="1 7">Multi-pass membrane protein</topology>
    </subcellularLocation>
</comment>
<evidence type="ECO:0000313" key="9">
    <source>
        <dbReference type="EMBL" id="RNL83043.1"/>
    </source>
</evidence>
<dbReference type="SUPFAM" id="SSF161098">
    <property type="entry name" value="MetI-like"/>
    <property type="match status" value="1"/>
</dbReference>
<feature type="transmembrane region" description="Helical" evidence="7">
    <location>
        <begin position="9"/>
        <end position="29"/>
    </location>
</feature>
<keyword evidence="3" id="KW-1003">Cell membrane</keyword>
<evidence type="ECO:0000256" key="4">
    <source>
        <dbReference type="ARBA" id="ARBA00022692"/>
    </source>
</evidence>
<keyword evidence="10" id="KW-1185">Reference proteome</keyword>
<dbReference type="CDD" id="cd06261">
    <property type="entry name" value="TM_PBP2"/>
    <property type="match status" value="1"/>
</dbReference>
<sequence>MWAFVTRRLLYMIPTLFVISLVSFAIIQLPPGNFINTFVAELRAQGQGVDNAQVRALEERYGLDDPFLVQYGKWISGILLHGDFGQSFQYQRPVSDLIWDRIGLTLVLAVCTTLLSWAIAFPIGVYSAVRQHSVGDYVFTFIGFIGLATPNFMLALIFVWISFRYMGESVGGIVSPEYADAAWNLGKVLDVVSNLWIPVLIIGTAGTATLIRVLRANLLDELRKPYVTTARAKGLPEWRVILKYPVRMALSPFISTIGWILPTLIGGEVMVSIVVSLETTGPLLLDALSSQDMYLAGSFILILATLTVIGTLLSDLLLALWDPRIRHAQTAKG</sequence>
<dbReference type="GO" id="GO:0005886">
    <property type="term" value="C:plasma membrane"/>
    <property type="evidence" value="ECO:0007669"/>
    <property type="project" value="UniProtKB-SubCell"/>
</dbReference>
<comment type="similarity">
    <text evidence="7">Belongs to the binding-protein-dependent transport system permease family.</text>
</comment>
<dbReference type="EMBL" id="RJMB01000019">
    <property type="protein sequence ID" value="RNL83043.1"/>
    <property type="molecule type" value="Genomic_DNA"/>
</dbReference>
<comment type="caution">
    <text evidence="9">The sequence shown here is derived from an EMBL/GenBank/DDBJ whole genome shotgun (WGS) entry which is preliminary data.</text>
</comment>
<accession>A0A3N0E5G3</accession>
<name>A0A3N0E5G3_9ACTN</name>
<feature type="transmembrane region" description="Helical" evidence="7">
    <location>
        <begin position="195"/>
        <end position="214"/>
    </location>
</feature>
<dbReference type="PANTHER" id="PTHR43163:SF6">
    <property type="entry name" value="DIPEPTIDE TRANSPORT SYSTEM PERMEASE PROTEIN DPPB-RELATED"/>
    <property type="match status" value="1"/>
</dbReference>
<dbReference type="RefSeq" id="WP_123202520.1">
    <property type="nucleotide sequence ID" value="NZ_RJMB01000019.1"/>
</dbReference>
<evidence type="ECO:0000256" key="2">
    <source>
        <dbReference type="ARBA" id="ARBA00022448"/>
    </source>
</evidence>
<reference evidence="9 10" key="1">
    <citation type="submission" date="2018-11" db="EMBL/GenBank/DDBJ databases">
        <title>The genome draft of YIM 96095.</title>
        <authorList>
            <person name="Tang S.-K."/>
            <person name="Chunyu W.-X."/>
            <person name="Feng Y.-Z."/>
        </authorList>
    </citation>
    <scope>NUCLEOTIDE SEQUENCE [LARGE SCALE GENOMIC DNA]</scope>
    <source>
        <strain evidence="9 10">YIM 96095</strain>
    </source>
</reference>
<evidence type="ECO:0000256" key="5">
    <source>
        <dbReference type="ARBA" id="ARBA00022989"/>
    </source>
</evidence>
<keyword evidence="5 7" id="KW-1133">Transmembrane helix</keyword>
<evidence type="ECO:0000256" key="7">
    <source>
        <dbReference type="RuleBase" id="RU363032"/>
    </source>
</evidence>
<feature type="transmembrane region" description="Helical" evidence="7">
    <location>
        <begin position="253"/>
        <end position="275"/>
    </location>
</feature>
<gene>
    <name evidence="9" type="ORF">EFW17_17700</name>
</gene>
<dbReference type="OrthoDB" id="9778910at2"/>
<dbReference type="InterPro" id="IPR045621">
    <property type="entry name" value="BPD_transp_1_N"/>
</dbReference>